<evidence type="ECO:0000256" key="1">
    <source>
        <dbReference type="ARBA" id="ARBA00004413"/>
    </source>
</evidence>
<evidence type="ECO:0000256" key="11">
    <source>
        <dbReference type="HAMAP-Rule" id="MF_00920"/>
    </source>
</evidence>
<evidence type="ECO:0000256" key="9">
    <source>
        <dbReference type="ARBA" id="ARBA00048027"/>
    </source>
</evidence>
<reference evidence="14 15" key="1">
    <citation type="submission" date="2015-03" db="EMBL/GenBank/DDBJ databases">
        <title>Comparative genomics of Pseudomonas insights into diversity of traits involved in vanlence and defense.</title>
        <authorList>
            <person name="Qin Y."/>
        </authorList>
    </citation>
    <scope>NUCLEOTIDE SEQUENCE [LARGE SCALE GENOMIC DNA]</scope>
    <source>
        <strain evidence="14 15">C3</strain>
    </source>
</reference>
<dbReference type="PROSITE" id="PS00300">
    <property type="entry name" value="SRP54"/>
    <property type="match status" value="1"/>
</dbReference>
<evidence type="ECO:0000256" key="4">
    <source>
        <dbReference type="ARBA" id="ARBA00022741"/>
    </source>
</evidence>
<dbReference type="Gene3D" id="1.20.120.140">
    <property type="entry name" value="Signal recognition particle SRP54, nucleotide-binding domain"/>
    <property type="match status" value="1"/>
</dbReference>
<dbReference type="GO" id="GO:0005047">
    <property type="term" value="F:signal recognition particle binding"/>
    <property type="evidence" value="ECO:0007669"/>
    <property type="project" value="TreeGrafter"/>
</dbReference>
<keyword evidence="14" id="KW-0131">Cell cycle</keyword>
<dbReference type="EC" id="3.6.5.4" evidence="11"/>
<dbReference type="RefSeq" id="WP_046045215.1">
    <property type="nucleotide sequence ID" value="NZ_LACD01000002.1"/>
</dbReference>
<keyword evidence="8 11" id="KW-0675">Receptor</keyword>
<dbReference type="InterPro" id="IPR013822">
    <property type="entry name" value="Signal_recog_particl_SRP54_hlx"/>
</dbReference>
<feature type="region of interest" description="Disordered" evidence="12">
    <location>
        <begin position="1"/>
        <end position="47"/>
    </location>
</feature>
<dbReference type="GO" id="GO:0051301">
    <property type="term" value="P:cell division"/>
    <property type="evidence" value="ECO:0007669"/>
    <property type="project" value="UniProtKB-KW"/>
</dbReference>
<dbReference type="InterPro" id="IPR003593">
    <property type="entry name" value="AAA+_ATPase"/>
</dbReference>
<dbReference type="SMART" id="SM00962">
    <property type="entry name" value="SRP54"/>
    <property type="match status" value="1"/>
</dbReference>
<dbReference type="Pfam" id="PF02881">
    <property type="entry name" value="SRP54_N"/>
    <property type="match status" value="1"/>
</dbReference>
<gene>
    <name evidence="11" type="primary">ftsY</name>
    <name evidence="14" type="ORF">VC34_03185</name>
</gene>
<dbReference type="InterPro" id="IPR042101">
    <property type="entry name" value="SRP54_N_sf"/>
</dbReference>
<dbReference type="NCBIfam" id="TIGR00064">
    <property type="entry name" value="ftsY"/>
    <property type="match status" value="1"/>
</dbReference>
<keyword evidence="14" id="KW-0132">Cell division</keyword>
<evidence type="ECO:0000313" key="15">
    <source>
        <dbReference type="Proteomes" id="UP000033500"/>
    </source>
</evidence>
<keyword evidence="7 11" id="KW-0472">Membrane</keyword>
<evidence type="ECO:0000256" key="10">
    <source>
        <dbReference type="ARBA" id="ARBA00053570"/>
    </source>
</evidence>
<feature type="binding site" evidence="11">
    <location>
        <begin position="454"/>
        <end position="457"/>
    </location>
    <ligand>
        <name>GTP</name>
        <dbReference type="ChEBI" id="CHEBI:37565"/>
    </ligand>
</feature>
<comment type="catalytic activity">
    <reaction evidence="9 11">
        <text>GTP + H2O = GDP + phosphate + H(+)</text>
        <dbReference type="Rhea" id="RHEA:19669"/>
        <dbReference type="ChEBI" id="CHEBI:15377"/>
        <dbReference type="ChEBI" id="CHEBI:15378"/>
        <dbReference type="ChEBI" id="CHEBI:37565"/>
        <dbReference type="ChEBI" id="CHEBI:43474"/>
        <dbReference type="ChEBI" id="CHEBI:58189"/>
        <dbReference type="EC" id="3.6.5.4"/>
    </reaction>
</comment>
<comment type="similarity">
    <text evidence="11">Belongs to the GTP-binding SRP family. FtsY subfamily.</text>
</comment>
<keyword evidence="6 11" id="KW-0342">GTP-binding</keyword>
<keyword evidence="2 11" id="KW-1003">Cell membrane</keyword>
<evidence type="ECO:0000256" key="8">
    <source>
        <dbReference type="ARBA" id="ARBA00023170"/>
    </source>
</evidence>
<evidence type="ECO:0000256" key="5">
    <source>
        <dbReference type="ARBA" id="ARBA00022801"/>
    </source>
</evidence>
<dbReference type="PANTHER" id="PTHR43134:SF1">
    <property type="entry name" value="SIGNAL RECOGNITION PARTICLE RECEPTOR SUBUNIT ALPHA"/>
    <property type="match status" value="1"/>
</dbReference>
<dbReference type="Pfam" id="PF00448">
    <property type="entry name" value="SRP54"/>
    <property type="match status" value="1"/>
</dbReference>
<dbReference type="AlphaFoldDB" id="A0A0F4TW73"/>
<dbReference type="PATRIC" id="fig|294.131.peg.1756"/>
<dbReference type="Gene3D" id="3.40.50.300">
    <property type="entry name" value="P-loop containing nucleotide triphosphate hydrolases"/>
    <property type="match status" value="1"/>
</dbReference>
<dbReference type="GO" id="GO:0005737">
    <property type="term" value="C:cytoplasm"/>
    <property type="evidence" value="ECO:0007669"/>
    <property type="project" value="UniProtKB-SubCell"/>
</dbReference>
<dbReference type="FunFam" id="3.40.50.300:FF:000053">
    <property type="entry name" value="Signal recognition particle receptor FtsY"/>
    <property type="match status" value="1"/>
</dbReference>
<evidence type="ECO:0000256" key="3">
    <source>
        <dbReference type="ARBA" id="ARBA00022490"/>
    </source>
</evidence>
<dbReference type="PANTHER" id="PTHR43134">
    <property type="entry name" value="SIGNAL RECOGNITION PARTICLE RECEPTOR SUBUNIT ALPHA"/>
    <property type="match status" value="1"/>
</dbReference>
<dbReference type="FunFam" id="1.20.120.140:FF:000002">
    <property type="entry name" value="Signal recognition particle receptor FtsY"/>
    <property type="match status" value="1"/>
</dbReference>
<keyword evidence="4 11" id="KW-0547">Nucleotide-binding</keyword>
<accession>A0A0F4TW73</accession>
<name>A0A0F4TW73_PSEFL</name>
<dbReference type="GO" id="GO:0005525">
    <property type="term" value="F:GTP binding"/>
    <property type="evidence" value="ECO:0007669"/>
    <property type="project" value="UniProtKB-UniRule"/>
</dbReference>
<keyword evidence="5 11" id="KW-0378">Hydrolase</keyword>
<sequence length="507" mass="53716">MFGSNDDKKAPAAAGEKKSLFGWLRKKPQEPVVEQPQPLPEPTPAPVIEEEPAPVVLPIAEPVLQTAIEPEPDVVAEVVTQVPLTPIVEPWLTLPVAEEPVSLVEDELAPHVTPPIPAPTAFAPEPVQAPVVEPVVAPVVVAEPEPVVPEPVVPAFVAPVAPVVQAPAPVVAPVAPVAAAPVVPVEAPAEPVRTEETKAGFFARLKQGLSKTSASIGEGMASLFLGKKIIDDELLEDIETRLLTADVGVEATSVIIQRLTQKVARKELADADALYKSLQAELAAMLKPVEQPLKITSQNKPFVILVVGVNGAGKTTTIGKLAKKLQLEGKKVMLAAGDTFRAAAVEQLQVWGERNKIPVIAQHTGADSASVIFDAVQAAKARGIDVLIADTAGRLHTKDNLMEELKKVRRVISKLDADAPHEVLLVLDAGTGQNAISQAKQFNQTVELTGLALTKLDGTAKGGVIFALAKQFGLPIRYIGVGEGIDDLRTFEAEPFVQALFAERERS</sequence>
<feature type="compositionally biased region" description="Basic and acidic residues" evidence="12">
    <location>
        <begin position="1"/>
        <end position="19"/>
    </location>
</feature>
<dbReference type="SMART" id="SM00963">
    <property type="entry name" value="SRP54_N"/>
    <property type="match status" value="1"/>
</dbReference>
<organism evidence="14 15">
    <name type="scientific">Pseudomonas fluorescens</name>
    <dbReference type="NCBI Taxonomy" id="294"/>
    <lineage>
        <taxon>Bacteria</taxon>
        <taxon>Pseudomonadati</taxon>
        <taxon>Pseudomonadota</taxon>
        <taxon>Gammaproteobacteria</taxon>
        <taxon>Pseudomonadales</taxon>
        <taxon>Pseudomonadaceae</taxon>
        <taxon>Pseudomonas</taxon>
    </lineage>
</organism>
<dbReference type="InterPro" id="IPR027417">
    <property type="entry name" value="P-loop_NTPase"/>
</dbReference>
<evidence type="ECO:0000256" key="12">
    <source>
        <dbReference type="SAM" id="MobiDB-lite"/>
    </source>
</evidence>
<feature type="binding site" evidence="11">
    <location>
        <begin position="390"/>
        <end position="394"/>
    </location>
    <ligand>
        <name>GTP</name>
        <dbReference type="ChEBI" id="CHEBI:37565"/>
    </ligand>
</feature>
<dbReference type="InterPro" id="IPR000897">
    <property type="entry name" value="SRP54_GTPase_dom"/>
</dbReference>
<dbReference type="InterPro" id="IPR036225">
    <property type="entry name" value="SRP/SRP_N"/>
</dbReference>
<keyword evidence="11" id="KW-0997">Cell inner membrane</keyword>
<evidence type="ECO:0000256" key="6">
    <source>
        <dbReference type="ARBA" id="ARBA00023134"/>
    </source>
</evidence>
<comment type="function">
    <text evidence="10 11">Involved in targeting and insertion of nascent membrane proteins into the cytoplasmic membrane. Acts as a receptor for the complex formed by the signal recognition particle (SRP) and the ribosome-nascent chain (RNC). Interaction with SRP-RNC leads to the transfer of the RNC complex to the Sec translocase for insertion into the membrane, the hydrolysis of GTP by both Ffh and FtsY, and the dissociation of the SRP-FtsY complex into the individual components.</text>
</comment>
<comment type="subunit">
    <text evidence="11">Part of the signal recognition particle protein translocation system, which is composed of SRP and FtsY. SRP is a ribonucleoprotein composed of Ffh and a 4.5S RNA molecule.</text>
</comment>
<dbReference type="InterPro" id="IPR004390">
    <property type="entry name" value="SR_rcpt_FtsY"/>
</dbReference>
<dbReference type="GO" id="GO:0005886">
    <property type="term" value="C:plasma membrane"/>
    <property type="evidence" value="ECO:0007669"/>
    <property type="project" value="UniProtKB-SubCell"/>
</dbReference>
<proteinExistence type="inferred from homology"/>
<dbReference type="GO" id="GO:0003924">
    <property type="term" value="F:GTPase activity"/>
    <property type="evidence" value="ECO:0007669"/>
    <property type="project" value="UniProtKB-UniRule"/>
</dbReference>
<dbReference type="SUPFAM" id="SSF52540">
    <property type="entry name" value="P-loop containing nucleoside triphosphate hydrolases"/>
    <property type="match status" value="1"/>
</dbReference>
<comment type="subcellular location">
    <subcellularLocation>
        <location evidence="11">Cell inner membrane</location>
        <topology evidence="11">Peripheral membrane protein</topology>
        <orientation evidence="11">Cytoplasmic side</orientation>
    </subcellularLocation>
    <subcellularLocation>
        <location evidence="11">Cytoplasm</location>
    </subcellularLocation>
    <subcellularLocation>
        <location evidence="1">Cell membrane</location>
        <topology evidence="1">Peripheral membrane protein</topology>
        <orientation evidence="1">Cytoplasmic side</orientation>
    </subcellularLocation>
</comment>
<dbReference type="SUPFAM" id="SSF47364">
    <property type="entry name" value="Domain of the SRP/SRP receptor G-proteins"/>
    <property type="match status" value="1"/>
</dbReference>
<dbReference type="CDD" id="cd17874">
    <property type="entry name" value="FtsY"/>
    <property type="match status" value="1"/>
</dbReference>
<feature type="binding site" evidence="11">
    <location>
        <begin position="308"/>
        <end position="315"/>
    </location>
    <ligand>
        <name>GTP</name>
        <dbReference type="ChEBI" id="CHEBI:37565"/>
    </ligand>
</feature>
<evidence type="ECO:0000256" key="2">
    <source>
        <dbReference type="ARBA" id="ARBA00022475"/>
    </source>
</evidence>
<comment type="caution">
    <text evidence="14">The sequence shown here is derived from an EMBL/GenBank/DDBJ whole genome shotgun (WGS) entry which is preliminary data.</text>
</comment>
<feature type="domain" description="SRP54-type proteins GTP-binding" evidence="13">
    <location>
        <begin position="475"/>
        <end position="488"/>
    </location>
</feature>
<evidence type="ECO:0000256" key="7">
    <source>
        <dbReference type="ARBA" id="ARBA00023136"/>
    </source>
</evidence>
<keyword evidence="3 11" id="KW-0963">Cytoplasm</keyword>
<dbReference type="EMBL" id="LACD01000002">
    <property type="protein sequence ID" value="KJZ48728.1"/>
    <property type="molecule type" value="Genomic_DNA"/>
</dbReference>
<dbReference type="HAMAP" id="MF_00920">
    <property type="entry name" value="FtsY"/>
    <property type="match status" value="1"/>
</dbReference>
<dbReference type="GO" id="GO:0006614">
    <property type="term" value="P:SRP-dependent cotranslational protein targeting to membrane"/>
    <property type="evidence" value="ECO:0007669"/>
    <property type="project" value="InterPro"/>
</dbReference>
<evidence type="ECO:0000313" key="14">
    <source>
        <dbReference type="EMBL" id="KJZ48728.1"/>
    </source>
</evidence>
<protein>
    <recommendedName>
        <fullName evidence="11">Signal recognition particle receptor FtsY</fullName>
        <shortName evidence="11">SRP receptor</shortName>
        <ecNumber evidence="11">3.6.5.4</ecNumber>
    </recommendedName>
</protein>
<dbReference type="SMART" id="SM00382">
    <property type="entry name" value="AAA"/>
    <property type="match status" value="1"/>
</dbReference>
<evidence type="ECO:0000259" key="13">
    <source>
        <dbReference type="PROSITE" id="PS00300"/>
    </source>
</evidence>
<dbReference type="Proteomes" id="UP000033500">
    <property type="component" value="Unassembled WGS sequence"/>
</dbReference>